<keyword evidence="1" id="KW-0812">Transmembrane</keyword>
<proteinExistence type="predicted"/>
<dbReference type="EMBL" id="OR343188">
    <property type="protein sequence ID" value="WNL49948.1"/>
    <property type="molecule type" value="Genomic_DNA"/>
</dbReference>
<evidence type="ECO:0000256" key="1">
    <source>
        <dbReference type="SAM" id="Phobius"/>
    </source>
</evidence>
<keyword evidence="1" id="KW-1133">Transmembrane helix</keyword>
<organism evidence="2">
    <name type="scientific">Marseillevirus sp</name>
    <dbReference type="NCBI Taxonomy" id="2809551"/>
    <lineage>
        <taxon>Viruses</taxon>
        <taxon>Varidnaviria</taxon>
        <taxon>Bamfordvirae</taxon>
        <taxon>Nucleocytoviricota</taxon>
        <taxon>Megaviricetes</taxon>
        <taxon>Pimascovirales</taxon>
        <taxon>Pimascovirales incertae sedis</taxon>
        <taxon>Marseilleviridae</taxon>
        <taxon>Marseillevirus</taxon>
    </lineage>
</organism>
<accession>A0AA96IXR1</accession>
<keyword evidence="1" id="KW-0472">Membrane</keyword>
<evidence type="ECO:0000313" key="2">
    <source>
        <dbReference type="EMBL" id="WNL49948.1"/>
    </source>
</evidence>
<sequence>MEYTILRNCLVAALCAFLFVFFANVLGGYFAMGGQKYGWIALLSLIVMFFSFLGFLMTLAGVF</sequence>
<name>A0AA96IXR1_9VIRU</name>
<feature type="transmembrane region" description="Helical" evidence="1">
    <location>
        <begin position="37"/>
        <end position="62"/>
    </location>
</feature>
<reference evidence="2" key="1">
    <citation type="submission" date="2023-07" db="EMBL/GenBank/DDBJ databases">
        <authorList>
            <person name="Xia Y."/>
        </authorList>
    </citation>
    <scope>NUCLEOTIDE SEQUENCE</scope>
    <source>
        <strain evidence="2">F</strain>
    </source>
</reference>
<protein>
    <submittedName>
        <fullName evidence="2">Uncharacterized protein</fullName>
    </submittedName>
</protein>
<gene>
    <name evidence="2" type="ORF">MarFTMF_432</name>
</gene>